<proteinExistence type="predicted"/>
<reference evidence="1 2" key="1">
    <citation type="submission" date="2015-12" db="EMBL/GenBank/DDBJ databases">
        <authorList>
            <person name="Shamseldin A."/>
            <person name="Moawad H."/>
            <person name="Abd El-Rahim W.M."/>
            <person name="Sadowsky M.J."/>
        </authorList>
    </citation>
    <scope>NUCLEOTIDE SEQUENCE [LARGE SCALE GENOMIC DNA]</scope>
    <source>
        <strain evidence="1 2">WF1</strain>
    </source>
</reference>
<accession>A0A1V8M8A7</accession>
<organism evidence="1 2">
    <name type="scientific">Methyloprofundus sedimenti</name>
    <dbReference type="NCBI Taxonomy" id="1420851"/>
    <lineage>
        <taxon>Bacteria</taxon>
        <taxon>Pseudomonadati</taxon>
        <taxon>Pseudomonadota</taxon>
        <taxon>Gammaproteobacteria</taxon>
        <taxon>Methylococcales</taxon>
        <taxon>Methylococcaceae</taxon>
        <taxon>Methyloprofundus</taxon>
    </lineage>
</organism>
<dbReference type="AlphaFoldDB" id="A0A1V8M8A7"/>
<protein>
    <submittedName>
        <fullName evidence="1">Uncharacterized protein</fullName>
    </submittedName>
</protein>
<evidence type="ECO:0000313" key="1">
    <source>
        <dbReference type="EMBL" id="OQK17623.1"/>
    </source>
</evidence>
<gene>
    <name evidence="1" type="ORF">AU255_07085</name>
</gene>
<comment type="caution">
    <text evidence="1">The sequence shown here is derived from an EMBL/GenBank/DDBJ whole genome shotgun (WGS) entry which is preliminary data.</text>
</comment>
<dbReference type="Proteomes" id="UP000191980">
    <property type="component" value="Unassembled WGS sequence"/>
</dbReference>
<dbReference type="EMBL" id="LPUF01000001">
    <property type="protein sequence ID" value="OQK17623.1"/>
    <property type="molecule type" value="Genomic_DNA"/>
</dbReference>
<evidence type="ECO:0000313" key="2">
    <source>
        <dbReference type="Proteomes" id="UP000191980"/>
    </source>
</evidence>
<keyword evidence="2" id="KW-1185">Reference proteome</keyword>
<sequence length="65" mass="7366">MILKLKQLQNFMRINRIGFCGCGKDFFKASKFEVIDVVKLISVPLDLAIQRASATIVAFNRDIYG</sequence>
<name>A0A1V8M8A7_9GAMM</name>